<evidence type="ECO:0000313" key="2">
    <source>
        <dbReference type="Proteomes" id="UP001497700"/>
    </source>
</evidence>
<evidence type="ECO:0000313" key="1">
    <source>
        <dbReference type="EMBL" id="KAI4864318.1"/>
    </source>
</evidence>
<organism evidence="1 2">
    <name type="scientific">Hypoxylon rubiginosum</name>
    <dbReference type="NCBI Taxonomy" id="110542"/>
    <lineage>
        <taxon>Eukaryota</taxon>
        <taxon>Fungi</taxon>
        <taxon>Dikarya</taxon>
        <taxon>Ascomycota</taxon>
        <taxon>Pezizomycotina</taxon>
        <taxon>Sordariomycetes</taxon>
        <taxon>Xylariomycetidae</taxon>
        <taxon>Xylariales</taxon>
        <taxon>Hypoxylaceae</taxon>
        <taxon>Hypoxylon</taxon>
    </lineage>
</organism>
<accession>A0ACB9YYM1</accession>
<dbReference type="Proteomes" id="UP001497700">
    <property type="component" value="Unassembled WGS sequence"/>
</dbReference>
<reference evidence="1 2" key="1">
    <citation type="journal article" date="2022" name="New Phytol.">
        <title>Ecological generalism drives hyperdiversity of secondary metabolite gene clusters in xylarialean endophytes.</title>
        <authorList>
            <person name="Franco M.E.E."/>
            <person name="Wisecaver J.H."/>
            <person name="Arnold A.E."/>
            <person name="Ju Y.M."/>
            <person name="Slot J.C."/>
            <person name="Ahrendt S."/>
            <person name="Moore L.P."/>
            <person name="Eastman K.E."/>
            <person name="Scott K."/>
            <person name="Konkel Z."/>
            <person name="Mondo S.J."/>
            <person name="Kuo A."/>
            <person name="Hayes R.D."/>
            <person name="Haridas S."/>
            <person name="Andreopoulos B."/>
            <person name="Riley R."/>
            <person name="LaButti K."/>
            <person name="Pangilinan J."/>
            <person name="Lipzen A."/>
            <person name="Amirebrahimi M."/>
            <person name="Yan J."/>
            <person name="Adam C."/>
            <person name="Keymanesh K."/>
            <person name="Ng V."/>
            <person name="Louie K."/>
            <person name="Northen T."/>
            <person name="Drula E."/>
            <person name="Henrissat B."/>
            <person name="Hsieh H.M."/>
            <person name="Youens-Clark K."/>
            <person name="Lutzoni F."/>
            <person name="Miadlikowska J."/>
            <person name="Eastwood D.C."/>
            <person name="Hamelin R.C."/>
            <person name="Grigoriev I.V."/>
            <person name="U'Ren J.M."/>
        </authorList>
    </citation>
    <scope>NUCLEOTIDE SEQUENCE [LARGE SCALE GENOMIC DNA]</scope>
    <source>
        <strain evidence="1 2">CBS 119005</strain>
    </source>
</reference>
<dbReference type="EMBL" id="MU393488">
    <property type="protein sequence ID" value="KAI4864318.1"/>
    <property type="molecule type" value="Genomic_DNA"/>
</dbReference>
<keyword evidence="2" id="KW-1185">Reference proteome</keyword>
<name>A0ACB9YYM1_9PEZI</name>
<gene>
    <name evidence="1" type="ORF">F4820DRAFT_449155</name>
</gene>
<comment type="caution">
    <text evidence="1">The sequence shown here is derived from an EMBL/GenBank/DDBJ whole genome shotgun (WGS) entry which is preliminary data.</text>
</comment>
<protein>
    <submittedName>
        <fullName evidence="1">O-methyltransferase</fullName>
    </submittedName>
</protein>
<proteinExistence type="predicted"/>
<sequence length="471" mass="52460">MSYEDVSWRAADLRQVVKLIQEASETLISEWENPAPEAVPASEMNFTIPGRKAYDAQRLIIAALGSIEELVVEPHHRLVDFAEIYFEVRALHVAMEHDIAILLSKGGEDGVPVEDLAKATGLEQKKLARILRMLTTQHIFREVAPDRFANNRITQALVDDEKLQAQVKCSSLGFAAASALPETLNDPVRGPSYETQDAAWPLAVGTNLPFFQWMDQKVPQSRAADKASPGAARGPYEPIVVSPGEELVPRDDTRLYNLYLAGNSKSLGGPHLYDFPWKDLGTGLIVDVGGGVGSFDLQLARLYPDLRFIVQDQDTATEQGVSIWEKEYPEALESGRMQFIAHDFFKPNPVKGADIYWLRHVLHDWNDEDCVRILSNTAEAMGPNSRLLVADITLIETLGDPYIQAAPKPLLANYGVHVHHGFSLDISMMALMNGKERTHAEFRKLFERAGLKMVKAWECRSILGIIECHLA</sequence>